<dbReference type="Proteomes" id="UP000232693">
    <property type="component" value="Chromosome"/>
</dbReference>
<dbReference type="Pfam" id="PF08309">
    <property type="entry name" value="LVIVD"/>
    <property type="match status" value="3"/>
</dbReference>
<dbReference type="SUPFAM" id="SSF51126">
    <property type="entry name" value="Pectin lyase-like"/>
    <property type="match status" value="1"/>
</dbReference>
<dbReference type="InterPro" id="IPR011048">
    <property type="entry name" value="Haem_d1_sf"/>
</dbReference>
<dbReference type="GO" id="GO:0005576">
    <property type="term" value="C:extracellular region"/>
    <property type="evidence" value="ECO:0007669"/>
    <property type="project" value="TreeGrafter"/>
</dbReference>
<dbReference type="SUPFAM" id="SSF51004">
    <property type="entry name" value="C-terminal (heme d1) domain of cytochrome cd1-nitrite reductase"/>
    <property type="match status" value="1"/>
</dbReference>
<dbReference type="Gene3D" id="2.160.20.10">
    <property type="entry name" value="Single-stranded right-handed beta-helix, Pectin lyase-like"/>
    <property type="match status" value="1"/>
</dbReference>
<dbReference type="InterPro" id="IPR027589">
    <property type="entry name" value="Choice_anch_B"/>
</dbReference>
<reference evidence="3 4" key="1">
    <citation type="submission" date="2017-12" db="EMBL/GenBank/DDBJ databases">
        <title>Kangiella profundi FT102 completed genome.</title>
        <authorList>
            <person name="Xu J."/>
            <person name="Wang J."/>
            <person name="Lu Y."/>
        </authorList>
    </citation>
    <scope>NUCLEOTIDE SEQUENCE [LARGE SCALE GENOMIC DNA]</scope>
    <source>
        <strain evidence="3 4">FT102</strain>
    </source>
</reference>
<dbReference type="AlphaFoldDB" id="A0A2K9AEF3"/>
<evidence type="ECO:0000256" key="2">
    <source>
        <dbReference type="SAM" id="SignalP"/>
    </source>
</evidence>
<sequence>MKSIITVTGSLGLVLISLLHPPVSAHSGSHPVRYVAANGTDQGDCSKPSAPCASIAYAVNQSSKGDKIYVASGTYHAGEMDIFYLLNDMVAVKGGFSTKDQFAKQNPEKHLTTITGIPAEYREKLDSKGFHLLQDAKGLPEQRLKPEYLKLLDRYQKITTTFEKQLTCSSGQAGEYPCRNVDLESHLPLSQLSSTPSSASDIWGYVDLNNNREYAVMGLFNGTVLIDVTDPVNPIEVGTVTGANSTWRDVKVYQYFDDAAQQYKAYAYVTTEGQGGLQIIDLSNAPESIELVNTINVFQTAHNVYLGNINYADGTALDGHAAYLYIAGSNLDNGSYRVFDLTDPVNPTLVTTPSSAGYVHDATNLIIDDARTAQCADGHNPCEIFVDFNENTVDIWDTTDKSAPFKISSTSYAGASYTHSGWYSKDKNYIFIQDELDERNLGVNSRLYVMDIQDLTAPRAIGWYEGSTRAIDHNGFTLGDKYYMSNYKRGLTILDVSDPTEPKEIGFFDTYPIPEANDPQFDGAWGAYPYLPSGNILVSDISNGLFVLKDNSQLGDTVPPTPPTPQPEPDSGGGGGGSTPLWLLLALTLLGLRRKLMPQ</sequence>
<accession>A0A2K9AEF3</accession>
<gene>
    <name evidence="3" type="ORF">CW740_11285</name>
</gene>
<name>A0A2K9AEF3_9GAMM</name>
<protein>
    <submittedName>
        <fullName evidence="3">Sodium:calcium exchanger</fullName>
    </submittedName>
</protein>
<feature type="signal peptide" evidence="2">
    <location>
        <begin position="1"/>
        <end position="25"/>
    </location>
</feature>
<evidence type="ECO:0000313" key="4">
    <source>
        <dbReference type="Proteomes" id="UP000232693"/>
    </source>
</evidence>
<dbReference type="PANTHER" id="PTHR38787">
    <property type="entry name" value="REGULATORY P DOMAIN-CONTAINING PROTEIN"/>
    <property type="match status" value="1"/>
</dbReference>
<dbReference type="KEGG" id="kpd:CW740_11285"/>
<feature type="region of interest" description="Disordered" evidence="1">
    <location>
        <begin position="552"/>
        <end position="576"/>
    </location>
</feature>
<dbReference type="RefSeq" id="WP_106647591.1">
    <property type="nucleotide sequence ID" value="NZ_BMGO01000001.1"/>
</dbReference>
<dbReference type="OrthoDB" id="9815940at2"/>
<dbReference type="NCBIfam" id="TIGR04312">
    <property type="entry name" value="choice_anch_B"/>
    <property type="match status" value="1"/>
</dbReference>
<dbReference type="PANTHER" id="PTHR38787:SF3">
    <property type="entry name" value="REGULATORY P DOMAIN-CONTAINING PROTEIN"/>
    <property type="match status" value="1"/>
</dbReference>
<dbReference type="InterPro" id="IPR013211">
    <property type="entry name" value="LVIVD"/>
</dbReference>
<evidence type="ECO:0000313" key="3">
    <source>
        <dbReference type="EMBL" id="AUD79797.1"/>
    </source>
</evidence>
<proteinExistence type="predicted"/>
<feature type="chain" id="PRO_5043825835" evidence="2">
    <location>
        <begin position="26"/>
        <end position="599"/>
    </location>
</feature>
<keyword evidence="4" id="KW-1185">Reference proteome</keyword>
<dbReference type="InterPro" id="IPR012334">
    <property type="entry name" value="Pectin_lyas_fold"/>
</dbReference>
<feature type="compositionally biased region" description="Pro residues" evidence="1">
    <location>
        <begin position="559"/>
        <end position="568"/>
    </location>
</feature>
<dbReference type="EMBL" id="CP025120">
    <property type="protein sequence ID" value="AUD79797.1"/>
    <property type="molecule type" value="Genomic_DNA"/>
</dbReference>
<keyword evidence="2" id="KW-0732">Signal</keyword>
<evidence type="ECO:0000256" key="1">
    <source>
        <dbReference type="SAM" id="MobiDB-lite"/>
    </source>
</evidence>
<dbReference type="InterPro" id="IPR011050">
    <property type="entry name" value="Pectin_lyase_fold/virulence"/>
</dbReference>
<organism evidence="3 4">
    <name type="scientific">Kangiella profundi</name>
    <dbReference type="NCBI Taxonomy" id="1561924"/>
    <lineage>
        <taxon>Bacteria</taxon>
        <taxon>Pseudomonadati</taxon>
        <taxon>Pseudomonadota</taxon>
        <taxon>Gammaproteobacteria</taxon>
        <taxon>Kangiellales</taxon>
        <taxon>Kangiellaceae</taxon>
        <taxon>Kangiella</taxon>
    </lineage>
</organism>